<comment type="caution">
    <text evidence="1">The sequence shown here is derived from an EMBL/GenBank/DDBJ whole genome shotgun (WGS) entry which is preliminary data.</text>
</comment>
<organism evidence="1 2">
    <name type="scientific">Malus domestica</name>
    <name type="common">Apple</name>
    <name type="synonym">Pyrus malus</name>
    <dbReference type="NCBI Taxonomy" id="3750"/>
    <lineage>
        <taxon>Eukaryota</taxon>
        <taxon>Viridiplantae</taxon>
        <taxon>Streptophyta</taxon>
        <taxon>Embryophyta</taxon>
        <taxon>Tracheophyta</taxon>
        <taxon>Spermatophyta</taxon>
        <taxon>Magnoliopsida</taxon>
        <taxon>eudicotyledons</taxon>
        <taxon>Gunneridae</taxon>
        <taxon>Pentapetalae</taxon>
        <taxon>rosids</taxon>
        <taxon>fabids</taxon>
        <taxon>Rosales</taxon>
        <taxon>Rosaceae</taxon>
        <taxon>Amygdaloideae</taxon>
        <taxon>Maleae</taxon>
        <taxon>Malus</taxon>
    </lineage>
</organism>
<reference evidence="1 2" key="1">
    <citation type="submission" date="2018-10" db="EMBL/GenBank/DDBJ databases">
        <title>A high-quality apple genome assembly.</title>
        <authorList>
            <person name="Hu J."/>
        </authorList>
    </citation>
    <scope>NUCLEOTIDE SEQUENCE [LARGE SCALE GENOMIC DNA]</scope>
    <source>
        <strain evidence="2">cv. HFTH1</strain>
        <tissue evidence="1">Young leaf</tissue>
    </source>
</reference>
<keyword evidence="2" id="KW-1185">Reference proteome</keyword>
<dbReference type="Proteomes" id="UP000290289">
    <property type="component" value="Chromosome 7"/>
</dbReference>
<sequence>MAIQLHCPSGRPHGILNISLGFMDSTMQSMSFYRELSFSTVGTVQKNGNVNESFYSDVGPSPSVVTVTIAKGIYLLPYNGSHCLTNGPTKTKWKG</sequence>
<dbReference type="EMBL" id="RDQH01000333">
    <property type="protein sequence ID" value="RXH94515.1"/>
    <property type="molecule type" value="Genomic_DNA"/>
</dbReference>
<dbReference type="AlphaFoldDB" id="A0A498JHX6"/>
<gene>
    <name evidence="1" type="ORF">DVH24_024199</name>
</gene>
<name>A0A498JHX6_MALDO</name>
<accession>A0A498JHX6</accession>
<proteinExistence type="predicted"/>
<evidence type="ECO:0000313" key="1">
    <source>
        <dbReference type="EMBL" id="RXH94515.1"/>
    </source>
</evidence>
<evidence type="ECO:0000313" key="2">
    <source>
        <dbReference type="Proteomes" id="UP000290289"/>
    </source>
</evidence>
<protein>
    <submittedName>
        <fullName evidence="1">Uncharacterized protein</fullName>
    </submittedName>
</protein>